<feature type="transmembrane region" description="Helical" evidence="1">
    <location>
        <begin position="88"/>
        <end position="108"/>
    </location>
</feature>
<comment type="caution">
    <text evidence="2">The sequence shown here is derived from an EMBL/GenBank/DDBJ whole genome shotgun (WGS) entry which is preliminary data.</text>
</comment>
<gene>
    <name evidence="2" type="ORF">LU635_04435</name>
</gene>
<organism evidence="2 3">
    <name type="scientific">Christiangramia crocea</name>
    <dbReference type="NCBI Taxonomy" id="2904124"/>
    <lineage>
        <taxon>Bacteria</taxon>
        <taxon>Pseudomonadati</taxon>
        <taxon>Bacteroidota</taxon>
        <taxon>Flavobacteriia</taxon>
        <taxon>Flavobacteriales</taxon>
        <taxon>Flavobacteriaceae</taxon>
        <taxon>Christiangramia</taxon>
    </lineage>
</organism>
<accession>A0A9X2A6V1</accession>
<name>A0A9X2A6V1_9FLAO</name>
<keyword evidence="3" id="KW-1185">Reference proteome</keyword>
<dbReference type="AlphaFoldDB" id="A0A9X2A6V1"/>
<keyword evidence="1" id="KW-0472">Membrane</keyword>
<evidence type="ECO:0000313" key="3">
    <source>
        <dbReference type="Proteomes" id="UP001139344"/>
    </source>
</evidence>
<keyword evidence="1" id="KW-1133">Transmembrane helix</keyword>
<dbReference type="Proteomes" id="UP001139344">
    <property type="component" value="Unassembled WGS sequence"/>
</dbReference>
<evidence type="ECO:0000313" key="2">
    <source>
        <dbReference type="EMBL" id="MCG9970877.1"/>
    </source>
</evidence>
<proteinExistence type="predicted"/>
<protein>
    <submittedName>
        <fullName evidence="2">Uncharacterized protein</fullName>
    </submittedName>
</protein>
<reference evidence="2" key="1">
    <citation type="submission" date="2021-12" db="EMBL/GenBank/DDBJ databases">
        <title>Description of Gramella crocea sp. nov., a new bacterium isolated from activated sludge.</title>
        <authorList>
            <person name="Zhang X."/>
        </authorList>
    </citation>
    <scope>NUCLEOTIDE SEQUENCE</scope>
    <source>
        <strain evidence="2">YB25</strain>
    </source>
</reference>
<sequence length="110" mass="12929">MNVEDKIYQNCKDGMLVADLRKESCVKFINELRENELIIIDRKGRIRLTAKGRIAMDMGLTNYLNLDKLEREFLTRGVSEIRSENRGLMMVFGGLLLSFVFFLGYWFIHF</sequence>
<dbReference type="EMBL" id="JAJSON010000012">
    <property type="protein sequence ID" value="MCG9970877.1"/>
    <property type="molecule type" value="Genomic_DNA"/>
</dbReference>
<keyword evidence="1" id="KW-0812">Transmembrane</keyword>
<evidence type="ECO:0000256" key="1">
    <source>
        <dbReference type="SAM" id="Phobius"/>
    </source>
</evidence>